<dbReference type="NCBIfam" id="TIGR00442">
    <property type="entry name" value="hisS"/>
    <property type="match status" value="1"/>
</dbReference>
<reference evidence="8 9" key="1">
    <citation type="journal article" date="2015" name="Nature">
        <title>rRNA introns, odd ribosomes, and small enigmatic genomes across a large radiation of phyla.</title>
        <authorList>
            <person name="Brown C.T."/>
            <person name="Hug L.A."/>
            <person name="Thomas B.C."/>
            <person name="Sharon I."/>
            <person name="Castelle C.J."/>
            <person name="Singh A."/>
            <person name="Wilkins M.J."/>
            <person name="Williams K.H."/>
            <person name="Banfield J.F."/>
        </authorList>
    </citation>
    <scope>NUCLEOTIDE SEQUENCE [LARGE SCALE GENOMIC DNA]</scope>
</reference>
<dbReference type="GO" id="GO:0005524">
    <property type="term" value="F:ATP binding"/>
    <property type="evidence" value="ECO:0007669"/>
    <property type="project" value="UniProtKB-UniRule"/>
</dbReference>
<dbReference type="SUPFAM" id="SSF52954">
    <property type="entry name" value="Class II aaRS ABD-related"/>
    <property type="match status" value="1"/>
</dbReference>
<comment type="caution">
    <text evidence="8">The sequence shown here is derived from an EMBL/GenBank/DDBJ whole genome shotgun (WGS) entry which is preliminary data.</text>
</comment>
<evidence type="ECO:0000259" key="7">
    <source>
        <dbReference type="PROSITE" id="PS50862"/>
    </source>
</evidence>
<dbReference type="HAMAP" id="MF_00127">
    <property type="entry name" value="His_tRNA_synth"/>
    <property type="match status" value="1"/>
</dbReference>
<keyword evidence="5" id="KW-0963">Cytoplasm</keyword>
<comment type="catalytic activity">
    <reaction evidence="4 5">
        <text>tRNA(His) + L-histidine + ATP = L-histidyl-tRNA(His) + AMP + diphosphate + H(+)</text>
        <dbReference type="Rhea" id="RHEA:17313"/>
        <dbReference type="Rhea" id="RHEA-COMP:9665"/>
        <dbReference type="Rhea" id="RHEA-COMP:9689"/>
        <dbReference type="ChEBI" id="CHEBI:15378"/>
        <dbReference type="ChEBI" id="CHEBI:30616"/>
        <dbReference type="ChEBI" id="CHEBI:33019"/>
        <dbReference type="ChEBI" id="CHEBI:57595"/>
        <dbReference type="ChEBI" id="CHEBI:78442"/>
        <dbReference type="ChEBI" id="CHEBI:78527"/>
        <dbReference type="ChEBI" id="CHEBI:456215"/>
        <dbReference type="EC" id="6.1.1.21"/>
    </reaction>
</comment>
<comment type="subunit">
    <text evidence="5">Homodimer.</text>
</comment>
<keyword evidence="3 5" id="KW-0030">Aminoacyl-tRNA synthetase</keyword>
<name>A0A0G1S3B5_9BACT</name>
<dbReference type="InterPro" id="IPR006195">
    <property type="entry name" value="aa-tRNA-synth_II"/>
</dbReference>
<dbReference type="GO" id="GO:0005737">
    <property type="term" value="C:cytoplasm"/>
    <property type="evidence" value="ECO:0007669"/>
    <property type="project" value="UniProtKB-SubCell"/>
</dbReference>
<sequence>MIKSNPDMLSTQPLKGFRDFYPEQMAFQNWFYQNLKAVSESFGFQEYEGPTLESLDLYAAKSGEELVKKQAFTLQDKSGNILALRPEMTPSLSRMIAQAAGRLTFPVKWFTYGRRFRYEQPQKGRGREFFQWDIDILGTDSFAADAEIISIAASFYKKLGLTPQEVKIKINDRKFLQEKLSAMGIDPDLTLPLIKVIDKRSKVTTDNFNTILTDAGLGTEKVSSLLNILDDKDGYKNSEWLTGILNIIKQYGFDDYVEFDPGIVRGLDYYTRTVFEGWDVKGEFRSIWGGGRYDNLTQDVGASQTIPGVGFAMGDMVMEEVLKKCGKFPALTVNKTRVLVTVFSPELFDKSIELSNILRRENTLTELYPDPRTKLERQLKYAARKGIPYVAIIGPEEIEKGLVTLKNMSNGEQKMLQKEQVVEQLI</sequence>
<evidence type="ECO:0000256" key="5">
    <source>
        <dbReference type="HAMAP-Rule" id="MF_00127"/>
    </source>
</evidence>
<dbReference type="PATRIC" id="fig|1618364.3.peg.627"/>
<gene>
    <name evidence="5" type="primary">hisS</name>
    <name evidence="8" type="ORF">UX86_C0016G0013</name>
</gene>
<dbReference type="Pfam" id="PF03129">
    <property type="entry name" value="HGTP_anticodon"/>
    <property type="match status" value="1"/>
</dbReference>
<feature type="binding site" evidence="6">
    <location>
        <position position="117"/>
    </location>
    <ligand>
        <name>L-histidine</name>
        <dbReference type="ChEBI" id="CHEBI:57595"/>
    </ligand>
</feature>
<comment type="subcellular location">
    <subcellularLocation>
        <location evidence="5">Cytoplasm</location>
    </subcellularLocation>
</comment>
<dbReference type="Pfam" id="PF13393">
    <property type="entry name" value="tRNA-synt_His"/>
    <property type="match status" value="1"/>
</dbReference>
<evidence type="ECO:0000256" key="4">
    <source>
        <dbReference type="ARBA" id="ARBA00047639"/>
    </source>
</evidence>
<dbReference type="InterPro" id="IPR041715">
    <property type="entry name" value="HisRS-like_core"/>
</dbReference>
<dbReference type="AlphaFoldDB" id="A0A0G1S3B5"/>
<keyword evidence="5" id="KW-0648">Protein biosynthesis</keyword>
<evidence type="ECO:0000313" key="9">
    <source>
        <dbReference type="Proteomes" id="UP000034502"/>
    </source>
</evidence>
<dbReference type="STRING" id="1618364.UX86_C0016G0013"/>
<dbReference type="InterPro" id="IPR015807">
    <property type="entry name" value="His-tRNA-ligase"/>
</dbReference>
<dbReference type="InterPro" id="IPR004154">
    <property type="entry name" value="Anticodon-bd"/>
</dbReference>
<feature type="binding site" evidence="6">
    <location>
        <position position="131"/>
    </location>
    <ligand>
        <name>L-histidine</name>
        <dbReference type="ChEBI" id="CHEBI:57595"/>
    </ligand>
</feature>
<evidence type="ECO:0000256" key="1">
    <source>
        <dbReference type="ARBA" id="ARBA00008226"/>
    </source>
</evidence>
<dbReference type="PANTHER" id="PTHR43707:SF1">
    <property type="entry name" value="HISTIDINE--TRNA LIGASE, MITOCHONDRIAL-RELATED"/>
    <property type="match status" value="1"/>
</dbReference>
<evidence type="ECO:0000256" key="3">
    <source>
        <dbReference type="ARBA" id="ARBA00023146"/>
    </source>
</evidence>
<dbReference type="InterPro" id="IPR004516">
    <property type="entry name" value="HisRS/HisZ"/>
</dbReference>
<dbReference type="PANTHER" id="PTHR43707">
    <property type="entry name" value="HISTIDYL-TRNA SYNTHETASE"/>
    <property type="match status" value="1"/>
</dbReference>
<evidence type="ECO:0000256" key="6">
    <source>
        <dbReference type="PIRSR" id="PIRSR001549-1"/>
    </source>
</evidence>
<feature type="binding site" evidence="6">
    <location>
        <position position="135"/>
    </location>
    <ligand>
        <name>L-histidine</name>
        <dbReference type="ChEBI" id="CHEBI:57595"/>
    </ligand>
</feature>
<dbReference type="Gene3D" id="3.40.50.800">
    <property type="entry name" value="Anticodon-binding domain"/>
    <property type="match status" value="1"/>
</dbReference>
<dbReference type="Gene3D" id="3.30.930.10">
    <property type="entry name" value="Bira Bifunctional Protein, Domain 2"/>
    <property type="match status" value="1"/>
</dbReference>
<dbReference type="EMBL" id="LCNU01000016">
    <property type="protein sequence ID" value="KKU63881.1"/>
    <property type="molecule type" value="Genomic_DNA"/>
</dbReference>
<dbReference type="EC" id="6.1.1.21" evidence="5"/>
<keyword evidence="2 5" id="KW-0547">Nucleotide-binding</keyword>
<feature type="binding site" evidence="6">
    <location>
        <begin position="269"/>
        <end position="270"/>
    </location>
    <ligand>
        <name>L-histidine</name>
        <dbReference type="ChEBI" id="CHEBI:57595"/>
    </ligand>
</feature>
<dbReference type="PROSITE" id="PS50862">
    <property type="entry name" value="AA_TRNA_LIGASE_II"/>
    <property type="match status" value="1"/>
</dbReference>
<accession>A0A0G1S3B5</accession>
<protein>
    <recommendedName>
        <fullName evidence="5">Histidine--tRNA ligase</fullName>
        <ecNumber evidence="5">6.1.1.21</ecNumber>
    </recommendedName>
    <alternativeName>
        <fullName evidence="5">Histidyl-tRNA synthetase</fullName>
        <shortName evidence="5">HisRS</shortName>
    </alternativeName>
</protein>
<keyword evidence="5" id="KW-0067">ATP-binding</keyword>
<evidence type="ECO:0000256" key="2">
    <source>
        <dbReference type="ARBA" id="ARBA00022741"/>
    </source>
</evidence>
<dbReference type="PIRSF" id="PIRSF001549">
    <property type="entry name" value="His-tRNA_synth"/>
    <property type="match status" value="1"/>
</dbReference>
<dbReference type="GO" id="GO:0006427">
    <property type="term" value="P:histidyl-tRNA aminoacylation"/>
    <property type="evidence" value="ECO:0007669"/>
    <property type="project" value="UniProtKB-UniRule"/>
</dbReference>
<dbReference type="SUPFAM" id="SSF55681">
    <property type="entry name" value="Class II aaRS and biotin synthetases"/>
    <property type="match status" value="1"/>
</dbReference>
<feature type="binding site" evidence="6">
    <location>
        <position position="265"/>
    </location>
    <ligand>
        <name>L-histidine</name>
        <dbReference type="ChEBI" id="CHEBI:57595"/>
    </ligand>
</feature>
<feature type="binding site" evidence="6">
    <location>
        <begin position="87"/>
        <end position="89"/>
    </location>
    <ligand>
        <name>L-histidine</name>
        <dbReference type="ChEBI" id="CHEBI:57595"/>
    </ligand>
</feature>
<evidence type="ECO:0000313" key="8">
    <source>
        <dbReference type="EMBL" id="KKU63881.1"/>
    </source>
</evidence>
<dbReference type="Proteomes" id="UP000034502">
    <property type="component" value="Unassembled WGS sequence"/>
</dbReference>
<proteinExistence type="inferred from homology"/>
<organism evidence="8 9">
    <name type="scientific">Candidatus Amesbacteria bacterium GW2011_GWC1_47_15</name>
    <dbReference type="NCBI Taxonomy" id="1618364"/>
    <lineage>
        <taxon>Bacteria</taxon>
        <taxon>Candidatus Amesiibacteriota</taxon>
    </lineage>
</organism>
<comment type="similarity">
    <text evidence="1 5">Belongs to the class-II aminoacyl-tRNA synthetase family.</text>
</comment>
<dbReference type="InterPro" id="IPR045864">
    <property type="entry name" value="aa-tRNA-synth_II/BPL/LPL"/>
</dbReference>
<keyword evidence="5 8" id="KW-0436">Ligase</keyword>
<dbReference type="CDD" id="cd00773">
    <property type="entry name" value="HisRS-like_core"/>
    <property type="match status" value="1"/>
</dbReference>
<dbReference type="InterPro" id="IPR036621">
    <property type="entry name" value="Anticodon-bd_dom_sf"/>
</dbReference>
<feature type="domain" description="Aminoacyl-transfer RNA synthetases class-II family profile" evidence="7">
    <location>
        <begin position="40"/>
        <end position="426"/>
    </location>
</feature>
<dbReference type="GO" id="GO:0004821">
    <property type="term" value="F:histidine-tRNA ligase activity"/>
    <property type="evidence" value="ECO:0007669"/>
    <property type="project" value="UniProtKB-UniRule"/>
</dbReference>